<keyword evidence="2" id="KW-1185">Reference proteome</keyword>
<accession>L2GJQ3</accession>
<gene>
    <name evidence="1" type="ORF">VICG_02099</name>
</gene>
<evidence type="ECO:0000313" key="1">
    <source>
        <dbReference type="EMBL" id="ELA40864.1"/>
    </source>
</evidence>
<protein>
    <submittedName>
        <fullName evidence="1">Uncharacterized protein</fullName>
    </submittedName>
</protein>
<dbReference type="HOGENOM" id="CLU_2308229_0_0_1"/>
<name>L2GJQ3_VITCO</name>
<proteinExistence type="predicted"/>
<organism evidence="1 2">
    <name type="scientific">Vittaforma corneae (strain ATCC 50505)</name>
    <name type="common">Microsporidian parasite</name>
    <name type="synonym">Nosema corneum</name>
    <dbReference type="NCBI Taxonomy" id="993615"/>
    <lineage>
        <taxon>Eukaryota</taxon>
        <taxon>Fungi</taxon>
        <taxon>Fungi incertae sedis</taxon>
        <taxon>Microsporidia</taxon>
        <taxon>Nosematidae</taxon>
        <taxon>Vittaforma</taxon>
    </lineage>
</organism>
<dbReference type="VEuPathDB" id="MicrosporidiaDB:VICG_02099"/>
<evidence type="ECO:0000313" key="2">
    <source>
        <dbReference type="Proteomes" id="UP000011082"/>
    </source>
</evidence>
<dbReference type="GeneID" id="19882809"/>
<dbReference type="RefSeq" id="XP_007605544.1">
    <property type="nucleotide sequence ID" value="XM_007605482.1"/>
</dbReference>
<dbReference type="AlphaFoldDB" id="L2GJQ3"/>
<dbReference type="Proteomes" id="UP000011082">
    <property type="component" value="Unassembled WGS sequence"/>
</dbReference>
<dbReference type="InParanoid" id="L2GJQ3"/>
<sequence>MFCLNFIGSHHSILGSTKYLDSYIILQFHQSYRICFDRILYEIVGVRLISQELSFNSSEKFVDGKTKHANTRRFLDNLIIHAILHDHPSNLDKLFGVLSW</sequence>
<reference evidence="2" key="1">
    <citation type="submission" date="2011-05" db="EMBL/GenBank/DDBJ databases">
        <title>The genome sequence of Vittaforma corneae strain ATCC 50505.</title>
        <authorList>
            <consortium name="The Broad Institute Genome Sequencing Platform"/>
            <person name="Cuomo C."/>
            <person name="Didier E."/>
            <person name="Bowers L."/>
            <person name="Young S.K."/>
            <person name="Zeng Q."/>
            <person name="Gargeya S."/>
            <person name="Fitzgerald M."/>
            <person name="Haas B."/>
            <person name="Abouelleil A."/>
            <person name="Alvarado L."/>
            <person name="Arachchi H.M."/>
            <person name="Berlin A."/>
            <person name="Chapman S.B."/>
            <person name="Gearin G."/>
            <person name="Goldberg J."/>
            <person name="Griggs A."/>
            <person name="Gujja S."/>
            <person name="Hansen M."/>
            <person name="Heiman D."/>
            <person name="Howarth C."/>
            <person name="Larimer J."/>
            <person name="Lui A."/>
            <person name="MacDonald P.J.P."/>
            <person name="McCowen C."/>
            <person name="Montmayeur A."/>
            <person name="Murphy C."/>
            <person name="Neiman D."/>
            <person name="Pearson M."/>
            <person name="Priest M."/>
            <person name="Roberts A."/>
            <person name="Saif S."/>
            <person name="Shea T."/>
            <person name="Sisk P."/>
            <person name="Stolte C."/>
            <person name="Sykes S."/>
            <person name="Wortman J."/>
            <person name="Nusbaum C."/>
            <person name="Birren B."/>
        </authorList>
    </citation>
    <scope>NUCLEOTIDE SEQUENCE [LARGE SCALE GENOMIC DNA]</scope>
    <source>
        <strain evidence="2">ATCC 50505</strain>
    </source>
</reference>
<dbReference type="EMBL" id="JH370168">
    <property type="protein sequence ID" value="ELA40864.1"/>
    <property type="molecule type" value="Genomic_DNA"/>
</dbReference>